<organism evidence="1 2">
    <name type="scientific">Rubrivivax benzoatilyticus</name>
    <dbReference type="NCBI Taxonomy" id="316997"/>
    <lineage>
        <taxon>Bacteria</taxon>
        <taxon>Pseudomonadati</taxon>
        <taxon>Pseudomonadota</taxon>
        <taxon>Betaproteobacteria</taxon>
        <taxon>Burkholderiales</taxon>
        <taxon>Sphaerotilaceae</taxon>
        <taxon>Rubrivivax</taxon>
    </lineage>
</organism>
<dbReference type="EMBL" id="JAAOCD010000006">
    <property type="protein sequence ID" value="NHK99453.1"/>
    <property type="molecule type" value="Genomic_DNA"/>
</dbReference>
<dbReference type="InterPro" id="IPR027417">
    <property type="entry name" value="P-loop_NTPase"/>
</dbReference>
<gene>
    <name evidence="1" type="ORF">G7087_13790</name>
</gene>
<keyword evidence="1" id="KW-0418">Kinase</keyword>
<sequence length="311" mass="33849">MKISDLDRAALRARLRGAGLRLDLHPFSACVRSELPALADAVALLYADFPLAAEDGFADFHLEIRAEPRWLPFGRWRARFLYDGLPAFVSLPRRQAPTMLEWGLNWCVASHAHQFLVCHAAVLERDGRALVLPAPPGSGKSTLTAVLAHRGWRLLSDELALLDPATGLVHGMARAVNLKNASIDLVTGFVPEAVMSPPVPDTLKGTVALMRPPAEAVRRRAEPARPAWVVLPRWQAGARAGFERLDRAQAALLLAEQSFNYHVLGRRGFDTLTTLVGAVDCLSFRYGTLDELEPAFEALAAGRPPGDAHGA</sequence>
<dbReference type="SUPFAM" id="SSF53795">
    <property type="entry name" value="PEP carboxykinase-like"/>
    <property type="match status" value="1"/>
</dbReference>
<accession>A0ABX0HXX4</accession>
<dbReference type="Gene3D" id="3.40.50.300">
    <property type="entry name" value="P-loop containing nucleotide triphosphate hydrolases"/>
    <property type="match status" value="1"/>
</dbReference>
<keyword evidence="2" id="KW-1185">Reference proteome</keyword>
<reference evidence="1 2" key="1">
    <citation type="submission" date="2020-03" db="EMBL/GenBank/DDBJ databases">
        <title>Rubrivivax benzoatilyticus JA2 (sequenced after 10 years sub-culturing).</title>
        <authorList>
            <person name="Gupta D."/>
            <person name="Chintalapati S."/>
            <person name="Chintalapati V.R."/>
        </authorList>
    </citation>
    <scope>NUCLEOTIDE SEQUENCE [LARGE SCALE GENOMIC DNA]</scope>
    <source>
        <strain evidence="1 2">JA2-Mal</strain>
    </source>
</reference>
<dbReference type="GO" id="GO:0016301">
    <property type="term" value="F:kinase activity"/>
    <property type="evidence" value="ECO:0007669"/>
    <property type="project" value="UniProtKB-KW"/>
</dbReference>
<dbReference type="RefSeq" id="WP_009857344.1">
    <property type="nucleotide sequence ID" value="NZ_JAAOCD010000006.1"/>
</dbReference>
<name>A0ABX0HXX4_9BURK</name>
<evidence type="ECO:0000313" key="1">
    <source>
        <dbReference type="EMBL" id="NHK99453.1"/>
    </source>
</evidence>
<dbReference type="InterPro" id="IPR027600">
    <property type="entry name" value="HprK-rel_A"/>
</dbReference>
<dbReference type="Proteomes" id="UP000802098">
    <property type="component" value="Unassembled WGS sequence"/>
</dbReference>
<dbReference type="NCBIfam" id="TIGR04352">
    <property type="entry name" value="HprK_rel_A"/>
    <property type="match status" value="1"/>
</dbReference>
<evidence type="ECO:0000313" key="2">
    <source>
        <dbReference type="Proteomes" id="UP000802098"/>
    </source>
</evidence>
<proteinExistence type="predicted"/>
<protein>
    <submittedName>
        <fullName evidence="1">HprK-related kinase A</fullName>
    </submittedName>
</protein>
<keyword evidence="1" id="KW-0808">Transferase</keyword>
<comment type="caution">
    <text evidence="1">The sequence shown here is derived from an EMBL/GenBank/DDBJ whole genome shotgun (WGS) entry which is preliminary data.</text>
</comment>